<organism evidence="1 2">
    <name type="scientific">Candidatus Jettenia ecosi</name>
    <dbReference type="NCBI Taxonomy" id="2494326"/>
    <lineage>
        <taxon>Bacteria</taxon>
        <taxon>Pseudomonadati</taxon>
        <taxon>Planctomycetota</taxon>
        <taxon>Candidatus Brocadiia</taxon>
        <taxon>Candidatus Brocadiales</taxon>
        <taxon>Candidatus Brocadiaceae</taxon>
        <taxon>Candidatus Jettenia</taxon>
    </lineage>
</organism>
<protein>
    <recommendedName>
        <fullName evidence="3">Rubrerythrin diiron-binding domain-containing protein</fullName>
    </recommendedName>
</protein>
<evidence type="ECO:0008006" key="3">
    <source>
        <dbReference type="Google" id="ProtNLM"/>
    </source>
</evidence>
<dbReference type="Gene3D" id="1.20.1260.10">
    <property type="match status" value="1"/>
</dbReference>
<dbReference type="SUPFAM" id="SSF47240">
    <property type="entry name" value="Ferritin-like"/>
    <property type="match status" value="1"/>
</dbReference>
<evidence type="ECO:0000313" key="1">
    <source>
        <dbReference type="EMBL" id="TLD42237.1"/>
    </source>
</evidence>
<proteinExistence type="predicted"/>
<evidence type="ECO:0000313" key="2">
    <source>
        <dbReference type="Proteomes" id="UP000319783"/>
    </source>
</evidence>
<name>A0A533QBX3_9BACT</name>
<dbReference type="AlphaFoldDB" id="A0A533QBX3"/>
<dbReference type="InterPro" id="IPR009078">
    <property type="entry name" value="Ferritin-like_SF"/>
</dbReference>
<dbReference type="EMBL" id="SULG01000024">
    <property type="protein sequence ID" value="TLD42237.1"/>
    <property type="molecule type" value="Genomic_DNA"/>
</dbReference>
<dbReference type="InterPro" id="IPR012347">
    <property type="entry name" value="Ferritin-like"/>
</dbReference>
<dbReference type="Proteomes" id="UP000319783">
    <property type="component" value="Unassembled WGS sequence"/>
</dbReference>
<gene>
    <name evidence="1" type="ORF">JETT_1480</name>
</gene>
<reference evidence="1 2" key="1">
    <citation type="submission" date="2019-04" db="EMBL/GenBank/DDBJ databases">
        <title>Genome of a novel bacterium Candidatus Jettenia ecosi reconstructed from metagenome of an anammox bioreactor.</title>
        <authorList>
            <person name="Mardanov A.V."/>
            <person name="Beletsky A.V."/>
            <person name="Ravin N.V."/>
            <person name="Botchkova E.A."/>
            <person name="Litti Y.V."/>
            <person name="Nozhevnikova A.N."/>
        </authorList>
    </citation>
    <scope>NUCLEOTIDE SEQUENCE [LARGE SCALE GENOMIC DNA]</scope>
    <source>
        <strain evidence="1">J2</strain>
    </source>
</reference>
<comment type="caution">
    <text evidence="1">The sequence shown here is derived from an EMBL/GenBank/DDBJ whole genome shotgun (WGS) entry which is preliminary data.</text>
</comment>
<sequence length="60" mass="7026">MSKDIENIKLAIQKKDISIERYSDQIKVFRDPKINALLEGILHNEIQHKAELEDHLSRLS</sequence>
<accession>A0A533QBX3</accession>